<evidence type="ECO:0000259" key="3">
    <source>
        <dbReference type="PROSITE" id="PS50937"/>
    </source>
</evidence>
<dbReference type="GO" id="GO:0003700">
    <property type="term" value="F:DNA-binding transcription factor activity"/>
    <property type="evidence" value="ECO:0007669"/>
    <property type="project" value="InterPro"/>
</dbReference>
<keyword evidence="5" id="KW-1185">Reference proteome</keyword>
<protein>
    <submittedName>
        <fullName evidence="4">MerR family transcriptional regulator</fullName>
    </submittedName>
</protein>
<keyword evidence="2" id="KW-0175">Coiled coil</keyword>
<dbReference type="OrthoDB" id="5242095at2"/>
<evidence type="ECO:0000313" key="5">
    <source>
        <dbReference type="Proteomes" id="UP000265614"/>
    </source>
</evidence>
<dbReference type="RefSeq" id="WP_119950947.1">
    <property type="nucleotide sequence ID" value="NZ_QZEZ01000006.1"/>
</dbReference>
<gene>
    <name evidence="4" type="ORF">D5H78_13095</name>
</gene>
<evidence type="ECO:0000256" key="1">
    <source>
        <dbReference type="ARBA" id="ARBA00023125"/>
    </source>
</evidence>
<comment type="caution">
    <text evidence="4">The sequence shown here is derived from an EMBL/GenBank/DDBJ whole genome shotgun (WGS) entry which is preliminary data.</text>
</comment>
<dbReference type="EMBL" id="QZEZ01000006">
    <property type="protein sequence ID" value="RJK94765.1"/>
    <property type="molecule type" value="Genomic_DNA"/>
</dbReference>
<dbReference type="Gene3D" id="1.10.1660.10">
    <property type="match status" value="1"/>
</dbReference>
<dbReference type="Pfam" id="PF13411">
    <property type="entry name" value="MerR_1"/>
    <property type="match status" value="1"/>
</dbReference>
<dbReference type="PROSITE" id="PS50937">
    <property type="entry name" value="HTH_MERR_2"/>
    <property type="match status" value="1"/>
</dbReference>
<dbReference type="InterPro" id="IPR000551">
    <property type="entry name" value="MerR-type_HTH_dom"/>
</dbReference>
<dbReference type="InterPro" id="IPR047057">
    <property type="entry name" value="MerR_fam"/>
</dbReference>
<sequence length="152" mass="16394">MTTCAAPPAPYLGIREVSAATGLSVDTLRWYERTGLLPEVVRTADGRRRYSPAAIRFVRLVQALRRTGMPVAQVREFVQAGGGELATHPVRMAVLERHAAAVEQRLAELQGDLALVRGKIEDYRGLIAQGLDCEDEASDRAPAWAATASAPG</sequence>
<evidence type="ECO:0000313" key="4">
    <source>
        <dbReference type="EMBL" id="RJK94765.1"/>
    </source>
</evidence>
<feature type="domain" description="HTH merR-type" evidence="3">
    <location>
        <begin position="11"/>
        <end position="80"/>
    </location>
</feature>
<accession>A0A3A3YTJ4</accession>
<dbReference type="PANTHER" id="PTHR30204">
    <property type="entry name" value="REDOX-CYCLING DRUG-SENSING TRANSCRIPTIONAL ACTIVATOR SOXR"/>
    <property type="match status" value="1"/>
</dbReference>
<dbReference type="InterPro" id="IPR009061">
    <property type="entry name" value="DNA-bd_dom_put_sf"/>
</dbReference>
<dbReference type="AlphaFoldDB" id="A0A3A3YTJ4"/>
<dbReference type="SUPFAM" id="SSF46955">
    <property type="entry name" value="Putative DNA-binding domain"/>
    <property type="match status" value="1"/>
</dbReference>
<evidence type="ECO:0000256" key="2">
    <source>
        <dbReference type="SAM" id="Coils"/>
    </source>
</evidence>
<keyword evidence="1" id="KW-0238">DNA-binding</keyword>
<dbReference type="GO" id="GO:0003677">
    <property type="term" value="F:DNA binding"/>
    <property type="evidence" value="ECO:0007669"/>
    <property type="project" value="UniProtKB-KW"/>
</dbReference>
<dbReference type="PRINTS" id="PR00040">
    <property type="entry name" value="HTHMERR"/>
</dbReference>
<dbReference type="CDD" id="cd01109">
    <property type="entry name" value="HTH_YyaN"/>
    <property type="match status" value="1"/>
</dbReference>
<dbReference type="SMART" id="SM00422">
    <property type="entry name" value="HTH_MERR"/>
    <property type="match status" value="1"/>
</dbReference>
<name>A0A3A3YTJ4_9ACTN</name>
<feature type="coiled-coil region" evidence="2">
    <location>
        <begin position="92"/>
        <end position="119"/>
    </location>
</feature>
<dbReference type="PANTHER" id="PTHR30204:SF98">
    <property type="entry name" value="HTH-TYPE TRANSCRIPTIONAL REGULATOR ADHR"/>
    <property type="match status" value="1"/>
</dbReference>
<proteinExistence type="predicted"/>
<organism evidence="4 5">
    <name type="scientific">Vallicoccus soli</name>
    <dbReference type="NCBI Taxonomy" id="2339232"/>
    <lineage>
        <taxon>Bacteria</taxon>
        <taxon>Bacillati</taxon>
        <taxon>Actinomycetota</taxon>
        <taxon>Actinomycetes</taxon>
        <taxon>Motilibacterales</taxon>
        <taxon>Vallicoccaceae</taxon>
        <taxon>Vallicoccus</taxon>
    </lineage>
</organism>
<reference evidence="4 5" key="1">
    <citation type="submission" date="2018-09" db="EMBL/GenBank/DDBJ databases">
        <title>YIM 75000 draft genome.</title>
        <authorList>
            <person name="Tang S."/>
            <person name="Feng Y."/>
        </authorList>
    </citation>
    <scope>NUCLEOTIDE SEQUENCE [LARGE SCALE GENOMIC DNA]</scope>
    <source>
        <strain evidence="4 5">YIM 75000</strain>
    </source>
</reference>
<dbReference type="Proteomes" id="UP000265614">
    <property type="component" value="Unassembled WGS sequence"/>
</dbReference>